<keyword evidence="4" id="KW-1185">Reference proteome</keyword>
<keyword evidence="1" id="KW-0862">Zinc</keyword>
<dbReference type="InterPro" id="IPR001279">
    <property type="entry name" value="Metallo-B-lactamas"/>
</dbReference>
<accession>A0A1X7NPP0</accession>
<dbReference type="CDD" id="cd07716">
    <property type="entry name" value="RNaseZ_short-form-like_MBL-fold"/>
    <property type="match status" value="1"/>
</dbReference>
<dbReference type="GO" id="GO:0042781">
    <property type="term" value="F:3'-tRNA processing endoribonuclease activity"/>
    <property type="evidence" value="ECO:0007669"/>
    <property type="project" value="TreeGrafter"/>
</dbReference>
<reference evidence="3 4" key="1">
    <citation type="submission" date="2017-04" db="EMBL/GenBank/DDBJ databases">
        <authorList>
            <person name="Afonso C.L."/>
            <person name="Miller P.J."/>
            <person name="Scott M.A."/>
            <person name="Spackman E."/>
            <person name="Goraichik I."/>
            <person name="Dimitrov K.M."/>
            <person name="Suarez D.L."/>
            <person name="Swayne D.E."/>
        </authorList>
    </citation>
    <scope>NUCLEOTIDE SEQUENCE [LARGE SCALE GENOMIC DNA]</scope>
    <source>
        <strain evidence="3 4">LMG26642</strain>
    </source>
</reference>
<dbReference type="AlphaFoldDB" id="A0A1X7NPP0"/>
<proteinExistence type="predicted"/>
<dbReference type="EMBL" id="FXBJ01000002">
    <property type="protein sequence ID" value="SMH39972.1"/>
    <property type="molecule type" value="Genomic_DNA"/>
</dbReference>
<dbReference type="RefSeq" id="WP_085560326.1">
    <property type="nucleotide sequence ID" value="NZ_FOAH01000002.1"/>
</dbReference>
<dbReference type="Gene3D" id="3.60.15.10">
    <property type="entry name" value="Ribonuclease Z/Hydroxyacylglutathione hydrolase-like"/>
    <property type="match status" value="1"/>
</dbReference>
<evidence type="ECO:0000313" key="3">
    <source>
        <dbReference type="EMBL" id="SMH39972.1"/>
    </source>
</evidence>
<dbReference type="SUPFAM" id="SSF56281">
    <property type="entry name" value="Metallo-hydrolase/oxidoreductase"/>
    <property type="match status" value="1"/>
</dbReference>
<name>A0A1X7NPP0_9LACT</name>
<dbReference type="STRING" id="1073423.SAMN04488700_2305"/>
<evidence type="ECO:0000313" key="4">
    <source>
        <dbReference type="Proteomes" id="UP000193435"/>
    </source>
</evidence>
<gene>
    <name evidence="3" type="ORF">SAMN04488700_2305</name>
</gene>
<feature type="domain" description="Metallo-beta-lactamase" evidence="2">
    <location>
        <begin position="18"/>
        <end position="214"/>
    </location>
</feature>
<protein>
    <submittedName>
        <fullName evidence="3">Ribonuclease BN, tRNA processing enzyme</fullName>
    </submittedName>
</protein>
<sequence length="248" mass="27855">MQLTVLGYWGGYPTKNEGTSSYLLESDNFHLLIDAGSASLIALEKHLDPLELDALFLTHYHADHIADVGVLQYTRQLKRLNNNETRAPILPIYGHREDLDNFKRLTLERVARGVSYSEDEVLTIGPFQLTFMKTLHPVPCYATRIVEVNTGKVLVFTADSGYLPQFIPFSQDADVLLADANLFEGMDNHRAHMTSVEVARIAREAKVPKLILTHLPQQGDLDLLKAQSINESPETEVILAEKDLVVYI</sequence>
<dbReference type="OrthoDB" id="9794898at2"/>
<evidence type="ECO:0000256" key="1">
    <source>
        <dbReference type="ARBA" id="ARBA00022833"/>
    </source>
</evidence>
<evidence type="ECO:0000259" key="2">
    <source>
        <dbReference type="SMART" id="SM00849"/>
    </source>
</evidence>
<dbReference type="PANTHER" id="PTHR46018:SF4">
    <property type="entry name" value="METALLO-HYDROLASE YHFI-RELATED"/>
    <property type="match status" value="1"/>
</dbReference>
<dbReference type="InterPro" id="IPR036866">
    <property type="entry name" value="RibonucZ/Hydroxyglut_hydro"/>
</dbReference>
<organism evidence="3 4">
    <name type="scientific">Carnobacterium iners</name>
    <dbReference type="NCBI Taxonomy" id="1073423"/>
    <lineage>
        <taxon>Bacteria</taxon>
        <taxon>Bacillati</taxon>
        <taxon>Bacillota</taxon>
        <taxon>Bacilli</taxon>
        <taxon>Lactobacillales</taxon>
        <taxon>Carnobacteriaceae</taxon>
        <taxon>Carnobacterium</taxon>
    </lineage>
</organism>
<dbReference type="Pfam" id="PF00753">
    <property type="entry name" value="Lactamase_B"/>
    <property type="match status" value="1"/>
</dbReference>
<dbReference type="SMART" id="SM00849">
    <property type="entry name" value="Lactamase_B"/>
    <property type="match status" value="1"/>
</dbReference>
<dbReference type="PANTHER" id="PTHR46018">
    <property type="entry name" value="ZINC PHOSPHODIESTERASE ELAC PROTEIN 1"/>
    <property type="match status" value="1"/>
</dbReference>
<dbReference type="Proteomes" id="UP000193435">
    <property type="component" value="Unassembled WGS sequence"/>
</dbReference>